<gene>
    <name evidence="1" type="ordered locus">LA2_06430</name>
</gene>
<protein>
    <recommendedName>
        <fullName evidence="3">Alpha/beta hydrolase</fullName>
    </recommendedName>
</protein>
<organism evidence="1 2">
    <name type="scientific">Lactobacillus amylovorus (strain GRL 1112)</name>
    <dbReference type="NCBI Taxonomy" id="695560"/>
    <lineage>
        <taxon>Bacteria</taxon>
        <taxon>Bacillati</taxon>
        <taxon>Bacillota</taxon>
        <taxon>Bacilli</taxon>
        <taxon>Lactobacillales</taxon>
        <taxon>Lactobacillaceae</taxon>
        <taxon>Lactobacillus</taxon>
    </lineage>
</organism>
<name>E4SJF2_LACAR</name>
<dbReference type="HOGENOM" id="CLU_077377_0_0_9"/>
<accession>E4SJF2</accession>
<dbReference type="InterPro" id="IPR010315">
    <property type="entry name" value="DUF915_hydro-like"/>
</dbReference>
<evidence type="ECO:0008006" key="3">
    <source>
        <dbReference type="Google" id="ProtNLM"/>
    </source>
</evidence>
<proteinExistence type="predicted"/>
<dbReference type="KEGG" id="lam:LA2_06430"/>
<evidence type="ECO:0000313" key="2">
    <source>
        <dbReference type="Proteomes" id="UP000007033"/>
    </source>
</evidence>
<dbReference type="AlphaFoldDB" id="E4SJF2"/>
<dbReference type="PATRIC" id="fig|695560.3.peg.1262"/>
<dbReference type="EMBL" id="CP002338">
    <property type="protein sequence ID" value="ADQ59231.1"/>
    <property type="molecule type" value="Genomic_DNA"/>
</dbReference>
<sequence>MNNLNPGMNFLGKKMKRNRIIISLLVLILSLCISACLNQQASAQKVPIKGSATLFFHGGGSSYHAEEHMVKAAENAGVTDSVIRTEVADNGQVTLIGKWKKNAKNPICEVNYQNNRQLDFKKHGIYATNVVKALQKNYKIRSINMVGHSLGNISIMYYMLNNVNKKGMPRLNKIVNMAGHFAGLNFEVPEDIRQPQNLKLDKNGKPNKMNATYRQMAKLRSIYPKNQVKVLNIIGDIGGKTDGTVPNVSSLSLKYIIGNRAKSYRVMKFTGKNARHSRLHENAQVDKALIMFLWNK</sequence>
<dbReference type="SUPFAM" id="SSF53474">
    <property type="entry name" value="alpha/beta-Hydrolases"/>
    <property type="match status" value="1"/>
</dbReference>
<evidence type="ECO:0000313" key="1">
    <source>
        <dbReference type="EMBL" id="ADQ59231.1"/>
    </source>
</evidence>
<reference evidence="1 2" key="1">
    <citation type="journal article" date="2011" name="J. Bacteriol.">
        <title>Genome sequence of Lactobacillus amylovorus GRL1112.</title>
        <authorList>
            <person name="Kant R."/>
            <person name="Paulin L."/>
            <person name="Alatalo E."/>
            <person name="de Vos W.M."/>
            <person name="Palva A."/>
        </authorList>
    </citation>
    <scope>NUCLEOTIDE SEQUENCE [LARGE SCALE GENOMIC DNA]</scope>
    <source>
        <strain evidence="1 2">GRL 1112</strain>
    </source>
</reference>
<dbReference type="Gene3D" id="3.40.50.1820">
    <property type="entry name" value="alpha/beta hydrolase"/>
    <property type="match status" value="1"/>
</dbReference>
<dbReference type="Pfam" id="PF06028">
    <property type="entry name" value="DUF915"/>
    <property type="match status" value="1"/>
</dbReference>
<dbReference type="InterPro" id="IPR029058">
    <property type="entry name" value="AB_hydrolase_fold"/>
</dbReference>
<dbReference type="Proteomes" id="UP000007033">
    <property type="component" value="Chromosome"/>
</dbReference>